<name>A0ABM8TAA9_9BURK</name>
<dbReference type="RefSeq" id="WP_211951376.1">
    <property type="nucleotide sequence ID" value="NZ_CAJPVI010000001.1"/>
</dbReference>
<organism evidence="1 2">
    <name type="scientific">Cupriavidus numazuensis</name>
    <dbReference type="NCBI Taxonomy" id="221992"/>
    <lineage>
        <taxon>Bacteria</taxon>
        <taxon>Pseudomonadati</taxon>
        <taxon>Pseudomonadota</taxon>
        <taxon>Betaproteobacteria</taxon>
        <taxon>Burkholderiales</taxon>
        <taxon>Burkholderiaceae</taxon>
        <taxon>Cupriavidus</taxon>
    </lineage>
</organism>
<accession>A0ABM8TAA9</accession>
<sequence length="143" mass="15940">MTTLRETYAQQLYDALRQSPELLAKNAQFSRSLYAALDMRSTRIVVVVHHGADAPEERVVGMMDRHSEVLITVVVRDPEPDQVSESVLELVQPVVMDFVADGLIDVAELQTDSPAYDNAGGIVSARTVHYDLHYRTQRNSLSA</sequence>
<protein>
    <submittedName>
        <fullName evidence="1">Uncharacterized protein</fullName>
    </submittedName>
</protein>
<gene>
    <name evidence="1" type="ORF">LMG26411_00125</name>
</gene>
<dbReference type="EMBL" id="CAJPVI010000001">
    <property type="protein sequence ID" value="CAG2129145.1"/>
    <property type="molecule type" value="Genomic_DNA"/>
</dbReference>
<reference evidence="1 2" key="1">
    <citation type="submission" date="2021-03" db="EMBL/GenBank/DDBJ databases">
        <authorList>
            <person name="Peeters C."/>
        </authorList>
    </citation>
    <scope>NUCLEOTIDE SEQUENCE [LARGE SCALE GENOMIC DNA]</scope>
    <source>
        <strain evidence="1 2">LMG 26411</strain>
    </source>
</reference>
<evidence type="ECO:0000313" key="1">
    <source>
        <dbReference type="EMBL" id="CAG2129145.1"/>
    </source>
</evidence>
<comment type="caution">
    <text evidence="1">The sequence shown here is derived from an EMBL/GenBank/DDBJ whole genome shotgun (WGS) entry which is preliminary data.</text>
</comment>
<dbReference type="Proteomes" id="UP000672657">
    <property type="component" value="Unassembled WGS sequence"/>
</dbReference>
<proteinExistence type="predicted"/>
<keyword evidence="2" id="KW-1185">Reference proteome</keyword>
<evidence type="ECO:0000313" key="2">
    <source>
        <dbReference type="Proteomes" id="UP000672657"/>
    </source>
</evidence>